<comment type="caution">
    <text evidence="2">The sequence shown here is derived from an EMBL/GenBank/DDBJ whole genome shotgun (WGS) entry which is preliminary data.</text>
</comment>
<sequence length="91" mass="10458">MPNPGDPQDQLCKWNSEHIRIHLMNMDDHDVTDGTPPVKDRGVSYKIGFVELKFLDVSTLKSCTPRERAFHSNDKDENLHKQWATAPKLQS</sequence>
<gene>
    <name evidence="2" type="ORF">ACH5RR_035995</name>
</gene>
<feature type="region of interest" description="Disordered" evidence="1">
    <location>
        <begin position="68"/>
        <end position="91"/>
    </location>
</feature>
<dbReference type="AlphaFoldDB" id="A0ABD2Y1X2"/>
<evidence type="ECO:0000313" key="2">
    <source>
        <dbReference type="EMBL" id="KAL3501546.1"/>
    </source>
</evidence>
<reference evidence="2 3" key="1">
    <citation type="submission" date="2024-11" db="EMBL/GenBank/DDBJ databases">
        <title>A near-complete genome assembly of Cinchona calisaya.</title>
        <authorList>
            <person name="Lian D.C."/>
            <person name="Zhao X.W."/>
            <person name="Wei L."/>
        </authorList>
    </citation>
    <scope>NUCLEOTIDE SEQUENCE [LARGE SCALE GENOMIC DNA]</scope>
    <source>
        <tissue evidence="2">Nenye</tissue>
    </source>
</reference>
<organism evidence="2 3">
    <name type="scientific">Cinchona calisaya</name>
    <dbReference type="NCBI Taxonomy" id="153742"/>
    <lineage>
        <taxon>Eukaryota</taxon>
        <taxon>Viridiplantae</taxon>
        <taxon>Streptophyta</taxon>
        <taxon>Embryophyta</taxon>
        <taxon>Tracheophyta</taxon>
        <taxon>Spermatophyta</taxon>
        <taxon>Magnoliopsida</taxon>
        <taxon>eudicotyledons</taxon>
        <taxon>Gunneridae</taxon>
        <taxon>Pentapetalae</taxon>
        <taxon>asterids</taxon>
        <taxon>lamiids</taxon>
        <taxon>Gentianales</taxon>
        <taxon>Rubiaceae</taxon>
        <taxon>Cinchonoideae</taxon>
        <taxon>Cinchoneae</taxon>
        <taxon>Cinchona</taxon>
    </lineage>
</organism>
<feature type="compositionally biased region" description="Basic and acidic residues" evidence="1">
    <location>
        <begin position="68"/>
        <end position="80"/>
    </location>
</feature>
<dbReference type="Proteomes" id="UP001630127">
    <property type="component" value="Unassembled WGS sequence"/>
</dbReference>
<protein>
    <submittedName>
        <fullName evidence="2">Uncharacterized protein</fullName>
    </submittedName>
</protein>
<name>A0ABD2Y1X2_9GENT</name>
<evidence type="ECO:0000313" key="3">
    <source>
        <dbReference type="Proteomes" id="UP001630127"/>
    </source>
</evidence>
<keyword evidence="3" id="KW-1185">Reference proteome</keyword>
<proteinExistence type="predicted"/>
<dbReference type="EMBL" id="JBJUIK010000015">
    <property type="protein sequence ID" value="KAL3501546.1"/>
    <property type="molecule type" value="Genomic_DNA"/>
</dbReference>
<accession>A0ABD2Y1X2</accession>
<evidence type="ECO:0000256" key="1">
    <source>
        <dbReference type="SAM" id="MobiDB-lite"/>
    </source>
</evidence>